<dbReference type="EMBL" id="JACAQB010000010">
    <property type="protein sequence ID" value="NWB98380.1"/>
    <property type="molecule type" value="Genomic_DNA"/>
</dbReference>
<accession>A0A7Y7XF03</accession>
<comment type="caution">
    <text evidence="1">The sequence shown here is derived from an EMBL/GenBank/DDBJ whole genome shotgun (WGS) entry which is preliminary data.</text>
</comment>
<proteinExistence type="predicted"/>
<sequence length="67" mass="7623">MAFVKKISFRHVGVSAEEWLESPEENVLDGYLSAIKKGEVESLTLYGESEERLFIVGKPGFYHITIF</sequence>
<evidence type="ECO:0000313" key="1">
    <source>
        <dbReference type="EMBL" id="NWB98380.1"/>
    </source>
</evidence>
<gene>
    <name evidence="1" type="ORF">HX882_21005</name>
</gene>
<dbReference type="Proteomes" id="UP000539985">
    <property type="component" value="Unassembled WGS sequence"/>
</dbReference>
<protein>
    <submittedName>
        <fullName evidence="1">Uncharacterized protein</fullName>
    </submittedName>
</protein>
<reference evidence="1 2" key="1">
    <citation type="submission" date="2020-04" db="EMBL/GenBank/DDBJ databases">
        <title>Molecular characterization of pseudomonads from Agaricus bisporus reveal novel blotch 2 pathogens in Western Europe.</title>
        <authorList>
            <person name="Taparia T."/>
            <person name="Krijger M."/>
            <person name="Haynes E."/>
            <person name="Elpinstone J.G."/>
            <person name="Noble R."/>
            <person name="Van Der Wolf J."/>
        </authorList>
    </citation>
    <scope>NUCLEOTIDE SEQUENCE [LARGE SCALE GENOMIC DNA]</scope>
    <source>
        <strain evidence="1 2">H7001</strain>
    </source>
</reference>
<organism evidence="1 2">
    <name type="scientific">Pseudomonas gingeri</name>
    <dbReference type="NCBI Taxonomy" id="117681"/>
    <lineage>
        <taxon>Bacteria</taxon>
        <taxon>Pseudomonadati</taxon>
        <taxon>Pseudomonadota</taxon>
        <taxon>Gammaproteobacteria</taxon>
        <taxon>Pseudomonadales</taxon>
        <taxon>Pseudomonadaceae</taxon>
        <taxon>Pseudomonas</taxon>
    </lineage>
</organism>
<name>A0A7Y7XF03_9PSED</name>
<evidence type="ECO:0000313" key="2">
    <source>
        <dbReference type="Proteomes" id="UP000539985"/>
    </source>
</evidence>
<dbReference type="AlphaFoldDB" id="A0A7Y7XF03"/>
<dbReference type="RefSeq" id="WP_177104044.1">
    <property type="nucleotide sequence ID" value="NZ_JACAQB010000010.1"/>
</dbReference>